<keyword evidence="8" id="KW-0443">Lipid metabolism</keyword>
<dbReference type="FunFam" id="3.90.226.10:FF:000034">
    <property type="entry name" value="Enoyl-CoA delta isomerase 1"/>
    <property type="match status" value="1"/>
</dbReference>
<evidence type="ECO:0000256" key="10">
    <source>
        <dbReference type="ARBA" id="ARBA00023235"/>
    </source>
</evidence>
<evidence type="ECO:0000256" key="16">
    <source>
        <dbReference type="ARBA" id="ARBA00068317"/>
    </source>
</evidence>
<comment type="similarity">
    <text evidence="3 18">Belongs to the enoyl-CoA hydratase/isomerase family.</text>
</comment>
<comment type="catalytic activity">
    <reaction evidence="11">
        <text>(3Z)-decenoyl-CoA = (2E)-decenoyl-CoA</text>
        <dbReference type="Rhea" id="RHEA:77195"/>
        <dbReference type="ChEBI" id="CHEBI:61406"/>
        <dbReference type="ChEBI" id="CHEBI:195601"/>
    </reaction>
    <physiologicalReaction direction="left-to-right" evidence="11">
        <dbReference type="Rhea" id="RHEA:77196"/>
    </physiologicalReaction>
</comment>
<sequence>MKAVALRGMLRRTLCSGGLRRFSASSSLVMQRQENGCVSLQLSSAPVNGLSLSLCSQLISTLKELEEDSSVRGLIIGSAVNGIFSAGLDIKSLILTPDYTEEDLCQFWNTDLWLAIYMSPLATVAAISGHCPAGGCLLALSCDARVMAEGKYTIGLNEVKLGLVAPSWLSGLLKDTVGQRQAEWMLQLGKLVSPNDALAIGMVDKVVPLSGLHDASHEMLAQLLQVPDEARALAKRRARQGAAALLSDFRSEDLDAFLDLALRPSVQNALVAYLDGLKNKGSD</sequence>
<dbReference type="InterPro" id="IPR018376">
    <property type="entry name" value="Enoyl-CoA_hyd/isom_CS"/>
</dbReference>
<keyword evidence="5" id="KW-0276">Fatty acid metabolism</keyword>
<evidence type="ECO:0000256" key="15">
    <source>
        <dbReference type="ARBA" id="ARBA00056147"/>
    </source>
</evidence>
<dbReference type="InterPro" id="IPR029045">
    <property type="entry name" value="ClpP/crotonase-like_dom_sf"/>
</dbReference>
<dbReference type="Gene3D" id="6.10.250.170">
    <property type="match status" value="1"/>
</dbReference>
<reference evidence="19 20" key="1">
    <citation type="journal article" date="2024" name="Science">
        <title>Giant polyketide synthase enzymes in the biosynthesis of giant marine polyether toxins.</title>
        <authorList>
            <person name="Fallon T.R."/>
            <person name="Shende V.V."/>
            <person name="Wierzbicki I.H."/>
            <person name="Pendleton A.L."/>
            <person name="Watervoot N.F."/>
            <person name="Auber R.P."/>
            <person name="Gonzalez D.J."/>
            <person name="Wisecaver J.H."/>
            <person name="Moore B.S."/>
        </authorList>
    </citation>
    <scope>NUCLEOTIDE SEQUENCE [LARGE SCALE GENOMIC DNA]</scope>
    <source>
        <strain evidence="19 20">12B1</strain>
    </source>
</reference>
<evidence type="ECO:0000256" key="6">
    <source>
        <dbReference type="ARBA" id="ARBA00022946"/>
    </source>
</evidence>
<dbReference type="PANTHER" id="PTHR11941:SF45">
    <property type="entry name" value="ENOYL-COA DELTA ISOMERASE 1, MITOCHONDRIAL"/>
    <property type="match status" value="1"/>
</dbReference>
<evidence type="ECO:0000256" key="14">
    <source>
        <dbReference type="ARBA" id="ARBA00052542"/>
    </source>
</evidence>
<dbReference type="InterPro" id="IPR001753">
    <property type="entry name" value="Enoyl-CoA_hydra/iso"/>
</dbReference>
<comment type="pathway">
    <text evidence="2">Lipid metabolism; fatty acid beta-oxidation.</text>
</comment>
<evidence type="ECO:0000256" key="13">
    <source>
        <dbReference type="ARBA" id="ARBA00052376"/>
    </source>
</evidence>
<evidence type="ECO:0000256" key="2">
    <source>
        <dbReference type="ARBA" id="ARBA00005005"/>
    </source>
</evidence>
<dbReference type="PROSITE" id="PS00166">
    <property type="entry name" value="ENOYL_COA_HYDRATASE"/>
    <property type="match status" value="1"/>
</dbReference>
<evidence type="ECO:0000256" key="18">
    <source>
        <dbReference type="RuleBase" id="RU003707"/>
    </source>
</evidence>
<evidence type="ECO:0000256" key="12">
    <source>
        <dbReference type="ARBA" id="ARBA00051293"/>
    </source>
</evidence>
<dbReference type="AlphaFoldDB" id="A0AB34IVJ4"/>
<comment type="catalytic activity">
    <reaction evidence="12">
        <text>(2E)-tetradecenoyl-CoA = (3Z)-tetradecenoyl-CoA</text>
        <dbReference type="Rhea" id="RHEA:29847"/>
        <dbReference type="ChEBI" id="CHEBI:61405"/>
        <dbReference type="ChEBI" id="CHEBI:61968"/>
    </reaction>
    <physiologicalReaction direction="right-to-left" evidence="12">
        <dbReference type="Rhea" id="RHEA:29849"/>
    </physiologicalReaction>
</comment>
<keyword evidence="9" id="KW-0496">Mitochondrion</keyword>
<keyword evidence="6" id="KW-0809">Transit peptide</keyword>
<dbReference type="PANTHER" id="PTHR11941">
    <property type="entry name" value="ENOYL-COA HYDRATASE-RELATED"/>
    <property type="match status" value="1"/>
</dbReference>
<evidence type="ECO:0000256" key="11">
    <source>
        <dbReference type="ARBA" id="ARBA00050938"/>
    </source>
</evidence>
<dbReference type="Gene3D" id="3.90.226.10">
    <property type="entry name" value="2-enoyl-CoA Hydratase, Chain A, domain 1"/>
    <property type="match status" value="1"/>
</dbReference>
<proteinExistence type="inferred from homology"/>
<dbReference type="Pfam" id="PF00378">
    <property type="entry name" value="ECH_1"/>
    <property type="match status" value="1"/>
</dbReference>
<dbReference type="CDD" id="cd06558">
    <property type="entry name" value="crotonase-like"/>
    <property type="match status" value="1"/>
</dbReference>
<accession>A0AB34IVJ4</accession>
<evidence type="ECO:0000256" key="1">
    <source>
        <dbReference type="ARBA" id="ARBA00004305"/>
    </source>
</evidence>
<name>A0AB34IVJ4_PRYPA</name>
<organism evidence="19 20">
    <name type="scientific">Prymnesium parvum</name>
    <name type="common">Toxic golden alga</name>
    <dbReference type="NCBI Taxonomy" id="97485"/>
    <lineage>
        <taxon>Eukaryota</taxon>
        <taxon>Haptista</taxon>
        <taxon>Haptophyta</taxon>
        <taxon>Prymnesiophyceae</taxon>
        <taxon>Prymnesiales</taxon>
        <taxon>Prymnesiaceae</taxon>
        <taxon>Prymnesium</taxon>
    </lineage>
</organism>
<comment type="catalytic activity">
    <reaction evidence="13">
        <text>(3Z)-dodecenoyl-CoA = (2E)-dodecenoyl-CoA</text>
        <dbReference type="Rhea" id="RHEA:23716"/>
        <dbReference type="ChEBI" id="CHEBI:57330"/>
        <dbReference type="ChEBI" id="CHEBI:58543"/>
        <dbReference type="EC" id="5.3.3.8"/>
    </reaction>
    <physiologicalReaction direction="left-to-right" evidence="13">
        <dbReference type="Rhea" id="RHEA:23717"/>
    </physiologicalReaction>
</comment>
<keyword evidence="10" id="KW-0413">Isomerase</keyword>
<dbReference type="GO" id="GO:0005759">
    <property type="term" value="C:mitochondrial matrix"/>
    <property type="evidence" value="ECO:0007669"/>
    <property type="project" value="UniProtKB-SubCell"/>
</dbReference>
<evidence type="ECO:0000256" key="8">
    <source>
        <dbReference type="ARBA" id="ARBA00023098"/>
    </source>
</evidence>
<evidence type="ECO:0000256" key="17">
    <source>
        <dbReference type="ARBA" id="ARBA00083575"/>
    </source>
</evidence>
<dbReference type="SUPFAM" id="SSF52096">
    <property type="entry name" value="ClpP/crotonase"/>
    <property type="match status" value="1"/>
</dbReference>
<comment type="subunit">
    <text evidence="4">Homotrimer.</text>
</comment>
<keyword evidence="7" id="KW-0007">Acetylation</keyword>
<evidence type="ECO:0000256" key="4">
    <source>
        <dbReference type="ARBA" id="ARBA00011233"/>
    </source>
</evidence>
<dbReference type="Proteomes" id="UP001515480">
    <property type="component" value="Unassembled WGS sequence"/>
</dbReference>
<dbReference type="EMBL" id="JBGBPQ010000018">
    <property type="protein sequence ID" value="KAL1507162.1"/>
    <property type="molecule type" value="Genomic_DNA"/>
</dbReference>
<protein>
    <recommendedName>
        <fullName evidence="16">Enoyl-CoA delta isomerase 1, mitochondrial</fullName>
    </recommendedName>
    <alternativeName>
        <fullName evidence="17">3,2-trans-enoyl-CoA isomerase</fullName>
    </alternativeName>
</protein>
<gene>
    <name evidence="19" type="ORF">AB1Y20_008013</name>
</gene>
<keyword evidence="20" id="KW-1185">Reference proteome</keyword>
<comment type="subcellular location">
    <subcellularLocation>
        <location evidence="1">Mitochondrion matrix</location>
    </subcellularLocation>
</comment>
<evidence type="ECO:0000256" key="3">
    <source>
        <dbReference type="ARBA" id="ARBA00005254"/>
    </source>
</evidence>
<dbReference type="GO" id="GO:0004165">
    <property type="term" value="F:delta(3)-delta(2)-enoyl-CoA isomerase activity"/>
    <property type="evidence" value="ECO:0007669"/>
    <property type="project" value="UniProtKB-EC"/>
</dbReference>
<comment type="caution">
    <text evidence="19">The sequence shown here is derived from an EMBL/GenBank/DDBJ whole genome shotgun (WGS) entry which is preliminary data.</text>
</comment>
<evidence type="ECO:0000313" key="19">
    <source>
        <dbReference type="EMBL" id="KAL1507162.1"/>
    </source>
</evidence>
<dbReference type="GO" id="GO:0006635">
    <property type="term" value="P:fatty acid beta-oxidation"/>
    <property type="evidence" value="ECO:0007669"/>
    <property type="project" value="TreeGrafter"/>
</dbReference>
<evidence type="ECO:0000256" key="9">
    <source>
        <dbReference type="ARBA" id="ARBA00023128"/>
    </source>
</evidence>
<comment type="function">
    <text evidence="15">Key enzyme of fatty acid beta-oxidation. Able to isomerize both 3-cis (3Z) and 3-trans (3E) double bonds into the 2-trans (2E) form in a range of enoyl-CoA species, with a preference for (3Z)-enoyl-CoAs over (3E)-enoyl-CoAs. The catalytic efficiency of this enzyme is not affected by the fatty acyl chain length.</text>
</comment>
<evidence type="ECO:0000256" key="5">
    <source>
        <dbReference type="ARBA" id="ARBA00022832"/>
    </source>
</evidence>
<comment type="catalytic activity">
    <reaction evidence="14">
        <text>(3Z)-octenoyl-CoA = (2E)-octenoyl-CoA</text>
        <dbReference type="Rhea" id="RHEA:46044"/>
        <dbReference type="ChEBI" id="CHEBI:62242"/>
        <dbReference type="ChEBI" id="CHEBI:85640"/>
    </reaction>
    <physiologicalReaction direction="left-to-right" evidence="14">
        <dbReference type="Rhea" id="RHEA:46045"/>
    </physiologicalReaction>
</comment>
<evidence type="ECO:0000313" key="20">
    <source>
        <dbReference type="Proteomes" id="UP001515480"/>
    </source>
</evidence>
<evidence type="ECO:0000256" key="7">
    <source>
        <dbReference type="ARBA" id="ARBA00022990"/>
    </source>
</evidence>